<keyword evidence="2" id="KW-1185">Reference proteome</keyword>
<name>A0A4R3J5U8_9RHOB</name>
<dbReference type="Pfam" id="PF23907">
    <property type="entry name" value="DUF7249"/>
    <property type="match status" value="1"/>
</dbReference>
<dbReference type="RefSeq" id="WP_132247248.1">
    <property type="nucleotide sequence ID" value="NZ_SLZU01000015.1"/>
</dbReference>
<dbReference type="Proteomes" id="UP000295696">
    <property type="component" value="Unassembled WGS sequence"/>
</dbReference>
<sequence length="79" mass="8871">MKTKRKPSAYNGDKSWKTWSISMEFSNDYGLYQKTCRLVEEFGISCAAAFLCEELAGQTTADGAVFNKTAICLALCDWR</sequence>
<proteinExistence type="predicted"/>
<organism evidence="1 2">
    <name type="scientific">Primorskyibacter sedentarius</name>
    <dbReference type="NCBI Taxonomy" id="745311"/>
    <lineage>
        <taxon>Bacteria</taxon>
        <taxon>Pseudomonadati</taxon>
        <taxon>Pseudomonadota</taxon>
        <taxon>Alphaproteobacteria</taxon>
        <taxon>Rhodobacterales</taxon>
        <taxon>Roseobacteraceae</taxon>
        <taxon>Primorskyibacter</taxon>
    </lineage>
</organism>
<evidence type="ECO:0000313" key="1">
    <source>
        <dbReference type="EMBL" id="TCS60196.1"/>
    </source>
</evidence>
<comment type="caution">
    <text evidence="1">The sequence shown here is derived from an EMBL/GenBank/DDBJ whole genome shotgun (WGS) entry which is preliminary data.</text>
</comment>
<accession>A0A4R3J5U8</accession>
<dbReference type="AlphaFoldDB" id="A0A4R3J5U8"/>
<dbReference type="EMBL" id="SLZU01000015">
    <property type="protein sequence ID" value="TCS60196.1"/>
    <property type="molecule type" value="Genomic_DNA"/>
</dbReference>
<gene>
    <name evidence="1" type="ORF">EDD52_11513</name>
</gene>
<dbReference type="InterPro" id="IPR055673">
    <property type="entry name" value="DUF7249"/>
</dbReference>
<evidence type="ECO:0000313" key="2">
    <source>
        <dbReference type="Proteomes" id="UP000295696"/>
    </source>
</evidence>
<reference evidence="1 2" key="1">
    <citation type="submission" date="2019-03" db="EMBL/GenBank/DDBJ databases">
        <title>Genomic Encyclopedia of Type Strains, Phase IV (KMG-IV): sequencing the most valuable type-strain genomes for metagenomic binning, comparative biology and taxonomic classification.</title>
        <authorList>
            <person name="Goeker M."/>
        </authorList>
    </citation>
    <scope>NUCLEOTIDE SEQUENCE [LARGE SCALE GENOMIC DNA]</scope>
    <source>
        <strain evidence="1 2">DSM 104836</strain>
    </source>
</reference>
<protein>
    <submittedName>
        <fullName evidence="1">Uncharacterized protein</fullName>
    </submittedName>
</protein>